<dbReference type="GO" id="GO:0016757">
    <property type="term" value="F:glycosyltransferase activity"/>
    <property type="evidence" value="ECO:0007669"/>
    <property type="project" value="UniProtKB-KW"/>
</dbReference>
<keyword evidence="1" id="KW-0328">Glycosyltransferase</keyword>
<dbReference type="Gene3D" id="3.40.50.2000">
    <property type="entry name" value="Glycogen Phosphorylase B"/>
    <property type="match status" value="2"/>
</dbReference>
<evidence type="ECO:0000256" key="2">
    <source>
        <dbReference type="ARBA" id="ARBA00022679"/>
    </source>
</evidence>
<proteinExistence type="predicted"/>
<evidence type="ECO:0000313" key="5">
    <source>
        <dbReference type="EMBL" id="HFG20179.1"/>
    </source>
</evidence>
<dbReference type="Pfam" id="PF00534">
    <property type="entry name" value="Glycos_transf_1"/>
    <property type="match status" value="1"/>
</dbReference>
<dbReference type="Pfam" id="PF13439">
    <property type="entry name" value="Glyco_transf_4"/>
    <property type="match status" value="1"/>
</dbReference>
<name>A0A7C3HTZ2_MEIRU</name>
<evidence type="ECO:0000259" key="3">
    <source>
        <dbReference type="Pfam" id="PF00534"/>
    </source>
</evidence>
<evidence type="ECO:0000259" key="4">
    <source>
        <dbReference type="Pfam" id="PF13439"/>
    </source>
</evidence>
<organism evidence="5">
    <name type="scientific">Meiothermus ruber</name>
    <dbReference type="NCBI Taxonomy" id="277"/>
    <lineage>
        <taxon>Bacteria</taxon>
        <taxon>Thermotogati</taxon>
        <taxon>Deinococcota</taxon>
        <taxon>Deinococci</taxon>
        <taxon>Thermales</taxon>
        <taxon>Thermaceae</taxon>
        <taxon>Meiothermus</taxon>
    </lineage>
</organism>
<feature type="domain" description="Glycosyltransferase subfamily 4-like N-terminal" evidence="4">
    <location>
        <begin position="27"/>
        <end position="162"/>
    </location>
</feature>
<dbReference type="PANTHER" id="PTHR12526:SF629">
    <property type="entry name" value="TEICHURONIC ACID BIOSYNTHESIS GLYCOSYLTRANSFERASE TUAH-RELATED"/>
    <property type="match status" value="1"/>
</dbReference>
<feature type="domain" description="Glycosyl transferase family 1" evidence="3">
    <location>
        <begin position="190"/>
        <end position="348"/>
    </location>
</feature>
<dbReference type="EMBL" id="DSWI01000012">
    <property type="protein sequence ID" value="HFG20179.1"/>
    <property type="molecule type" value="Genomic_DNA"/>
</dbReference>
<sequence>MPQPLPKIVHLTSAHPPFDVRIFHRECVSLAQEGYPVVLVAPHEGDEVRQGVQVRSVTKTKGRLGRMLGTVWAVYKQALAERGDIYHFHDPELIPVGMLLRLQGKKVVYDVHEDVPTDILSKRWIPKPLRGLVASGMRLLERLAGRLLSGIVTVTEPIAARFPAHKTILLQNFPHPQEIAALGSPSYQNRPARVLYAGSITAVRGLFEMLEAMQHLQNPEVRLTLIGAFAPPGLQAEAEQHPGYRYTDFLGYKNRPETLELLASSRIGLAVLHPIPSFLVSQPTKLYEYMMAGIPFVASDFPLWRRSIGDVSCGLFVNPNDPKAIAEAIRWLLEHPAEAEAMGQRGRQLILERLNWGVEFAKLTALYQRLYKAGTARHLEA</sequence>
<keyword evidence="2 5" id="KW-0808">Transferase</keyword>
<accession>A0A7C3HTZ2</accession>
<evidence type="ECO:0000256" key="1">
    <source>
        <dbReference type="ARBA" id="ARBA00022676"/>
    </source>
</evidence>
<dbReference type="AlphaFoldDB" id="A0A7C3HTZ2"/>
<dbReference type="PANTHER" id="PTHR12526">
    <property type="entry name" value="GLYCOSYLTRANSFERASE"/>
    <property type="match status" value="1"/>
</dbReference>
<dbReference type="CDD" id="cd03794">
    <property type="entry name" value="GT4_WbuB-like"/>
    <property type="match status" value="1"/>
</dbReference>
<gene>
    <name evidence="5" type="ORF">ENS82_05560</name>
</gene>
<dbReference type="InterPro" id="IPR001296">
    <property type="entry name" value="Glyco_trans_1"/>
</dbReference>
<dbReference type="InterPro" id="IPR028098">
    <property type="entry name" value="Glyco_trans_4-like_N"/>
</dbReference>
<comment type="caution">
    <text evidence="5">The sequence shown here is derived from an EMBL/GenBank/DDBJ whole genome shotgun (WGS) entry which is preliminary data.</text>
</comment>
<protein>
    <submittedName>
        <fullName evidence="5">Glycosyltransferase</fullName>
    </submittedName>
</protein>
<reference evidence="5" key="1">
    <citation type="journal article" date="2020" name="mSystems">
        <title>Genome- and Community-Level Interaction Insights into Carbon Utilization and Element Cycling Functions of Hydrothermarchaeota in Hydrothermal Sediment.</title>
        <authorList>
            <person name="Zhou Z."/>
            <person name="Liu Y."/>
            <person name="Xu W."/>
            <person name="Pan J."/>
            <person name="Luo Z.H."/>
            <person name="Li M."/>
        </authorList>
    </citation>
    <scope>NUCLEOTIDE SEQUENCE [LARGE SCALE GENOMIC DNA]</scope>
    <source>
        <strain evidence="5">SpSt-524</strain>
    </source>
</reference>
<dbReference type="SUPFAM" id="SSF53756">
    <property type="entry name" value="UDP-Glycosyltransferase/glycogen phosphorylase"/>
    <property type="match status" value="1"/>
</dbReference>